<proteinExistence type="predicted"/>
<keyword evidence="4" id="KW-1185">Reference proteome</keyword>
<dbReference type="AlphaFoldDB" id="A0A223KQ40"/>
<evidence type="ECO:0000256" key="2">
    <source>
        <dbReference type="SAM" id="SignalP"/>
    </source>
</evidence>
<dbReference type="Gene3D" id="2.50.20.20">
    <property type="match status" value="1"/>
</dbReference>
<dbReference type="STRING" id="1314751.GCA_001591425_01541"/>
<feature type="signal peptide" evidence="2">
    <location>
        <begin position="1"/>
        <end position="19"/>
    </location>
</feature>
<dbReference type="Proteomes" id="UP000215224">
    <property type="component" value="Chromosome"/>
</dbReference>
<evidence type="ECO:0000313" key="3">
    <source>
        <dbReference type="EMBL" id="AST91635.1"/>
    </source>
</evidence>
<organism evidence="3 4">
    <name type="scientific">Sutcliffiella cohnii</name>
    <dbReference type="NCBI Taxonomy" id="33932"/>
    <lineage>
        <taxon>Bacteria</taxon>
        <taxon>Bacillati</taxon>
        <taxon>Bacillota</taxon>
        <taxon>Bacilli</taxon>
        <taxon>Bacillales</taxon>
        <taxon>Bacillaceae</taxon>
        <taxon>Sutcliffiella</taxon>
    </lineage>
</organism>
<evidence type="ECO:0000256" key="1">
    <source>
        <dbReference type="SAM" id="MobiDB-lite"/>
    </source>
</evidence>
<gene>
    <name evidence="3" type="ORF">BC6307_10265</name>
</gene>
<reference evidence="3 4" key="1">
    <citation type="submission" date="2016-12" db="EMBL/GenBank/DDBJ databases">
        <title>The whole genome sequencing and assembly of Bacillus cohnii DSM 6307T strain.</title>
        <authorList>
            <person name="Lee Y.-J."/>
            <person name="Yi H."/>
            <person name="Bahn Y.-S."/>
            <person name="Kim J.F."/>
            <person name="Lee D.-W."/>
        </authorList>
    </citation>
    <scope>NUCLEOTIDE SEQUENCE [LARGE SCALE GENOMIC DNA]</scope>
    <source>
        <strain evidence="3 4">DSM 6307</strain>
    </source>
</reference>
<dbReference type="InterPro" id="IPR046720">
    <property type="entry name" value="DUF6612"/>
</dbReference>
<dbReference type="Pfam" id="PF20316">
    <property type="entry name" value="DUF6612"/>
    <property type="match status" value="1"/>
</dbReference>
<dbReference type="PROSITE" id="PS51257">
    <property type="entry name" value="PROKAR_LIPOPROTEIN"/>
    <property type="match status" value="1"/>
</dbReference>
<evidence type="ECO:0000313" key="4">
    <source>
        <dbReference type="Proteomes" id="UP000215224"/>
    </source>
</evidence>
<accession>A0A223KQ40</accession>
<feature type="chain" id="PRO_5038950081" description="Lipoprotein" evidence="2">
    <location>
        <begin position="20"/>
        <end position="319"/>
    </location>
</feature>
<sequence length="319" mass="36932">MKKQLLKLFTVVFMVLLLAACGSSTETVNKNEDVSLPPEEEKVDASEPADEIEEEPALTAEQVLEKTTEATAELKSYSMDMNINQKITLNDEEPIEMKTTSKSDLTLSPLAMYQSTKMNDPTMGIEMESETYFTEEGFFTYDPTFGEWYKFPSEFTAELIELTEMQQQNPAEQLEILKSFSDELSMTEEGNEYILTFEGNGDQYEELINATIPMMGDDMGEMLEEVLSMMKINHISYKIHVDKETLVQTKMFITMDMEMEIEGEVMSMYQEMDMSLYNYNEIDEIVIPQEVLDNAQEFSFDDFEDLDFDFEYEEEEEEN</sequence>
<dbReference type="EMBL" id="CP018866">
    <property type="protein sequence ID" value="AST91635.1"/>
    <property type="molecule type" value="Genomic_DNA"/>
</dbReference>
<dbReference type="RefSeq" id="WP_066414291.1">
    <property type="nucleotide sequence ID" value="NZ_CP018866.1"/>
</dbReference>
<feature type="compositionally biased region" description="Basic and acidic residues" evidence="1">
    <location>
        <begin position="29"/>
        <end position="45"/>
    </location>
</feature>
<name>A0A223KQ40_9BACI</name>
<evidence type="ECO:0008006" key="5">
    <source>
        <dbReference type="Google" id="ProtNLM"/>
    </source>
</evidence>
<dbReference type="KEGG" id="bcoh:BC6307_10265"/>
<feature type="region of interest" description="Disordered" evidence="1">
    <location>
        <begin position="28"/>
        <end position="54"/>
    </location>
</feature>
<protein>
    <recommendedName>
        <fullName evidence="5">Lipoprotein</fullName>
    </recommendedName>
</protein>
<keyword evidence="2" id="KW-0732">Signal</keyword>